<dbReference type="Gene3D" id="3.90.550.10">
    <property type="entry name" value="Spore Coat Polysaccharide Biosynthesis Protein SpsA, Chain A"/>
    <property type="match status" value="1"/>
</dbReference>
<accession>A0ABP8MHM1</accession>
<dbReference type="PANTHER" id="PTHR43630:SF1">
    <property type="entry name" value="POLY-BETA-1,6-N-ACETYL-D-GLUCOSAMINE SYNTHASE"/>
    <property type="match status" value="1"/>
</dbReference>
<evidence type="ECO:0000256" key="3">
    <source>
        <dbReference type="ARBA" id="ARBA00022679"/>
    </source>
</evidence>
<evidence type="ECO:0000313" key="5">
    <source>
        <dbReference type="EMBL" id="GAA4449292.1"/>
    </source>
</evidence>
<feature type="transmembrane region" description="Helical" evidence="4">
    <location>
        <begin position="6"/>
        <end position="31"/>
    </location>
</feature>
<keyword evidence="4" id="KW-0812">Transmembrane</keyword>
<evidence type="ECO:0000256" key="1">
    <source>
        <dbReference type="ARBA" id="ARBA00006739"/>
    </source>
</evidence>
<keyword evidence="4" id="KW-1133">Transmembrane helix</keyword>
<name>A0ABP8MHM1_9BACT</name>
<comment type="caution">
    <text evidence="5">The sequence shown here is derived from an EMBL/GenBank/DDBJ whole genome shotgun (WGS) entry which is preliminary data.</text>
</comment>
<dbReference type="Pfam" id="PF13641">
    <property type="entry name" value="Glyco_tranf_2_3"/>
    <property type="match status" value="1"/>
</dbReference>
<dbReference type="PANTHER" id="PTHR43630">
    <property type="entry name" value="POLY-BETA-1,6-N-ACETYL-D-GLUCOSAMINE SYNTHASE"/>
    <property type="match status" value="1"/>
</dbReference>
<protein>
    <submittedName>
        <fullName evidence="5">Glycosyltransferase family 2 protein</fullName>
    </submittedName>
</protein>
<dbReference type="Proteomes" id="UP001501175">
    <property type="component" value="Unassembled WGS sequence"/>
</dbReference>
<dbReference type="InterPro" id="IPR029044">
    <property type="entry name" value="Nucleotide-diphossugar_trans"/>
</dbReference>
<keyword evidence="3" id="KW-0808">Transferase</keyword>
<sequence>MINSLLAYFILLPIGSYLLFNVLYLLSLAVAGRLKTRTDIPAGRQPVRFRRIAVLIPAYKEDTVIIDSVQANLRQQYPSDAYDIYVIADSFKPETLETLRHYPVQVLEVQFEQSTVQKSLTQALNLLPENRYEVVVVSDADNHMAPDFLQQVNLAFDSGWRAVQGHRVAKNTNTGVAVFDAMNEEVNNHLFRAGQRALGLSASLIGSGMAFEPERMKRAMTRLRTVGGYDKELEMLLMLEGIKIAYLPKAYIYDEKVQNLEVFERQRTRWIAAQIQFLKFYYPTGIRQLLQGRWDAANGFIKALILPRTLLLATLCFGVLVGLVTGFQAVLLGMGSLLGILAVTLLISIPGYLWEKLSFRDVFTFPRLVFRMICSLLKFKTAEKKFIHTPHGETVISKNG</sequence>
<evidence type="ECO:0000256" key="4">
    <source>
        <dbReference type="SAM" id="Phobius"/>
    </source>
</evidence>
<proteinExistence type="inferred from homology"/>
<feature type="transmembrane region" description="Helical" evidence="4">
    <location>
        <begin position="310"/>
        <end position="331"/>
    </location>
</feature>
<comment type="similarity">
    <text evidence="1">Belongs to the glycosyltransferase 2 family.</text>
</comment>
<dbReference type="RefSeq" id="WP_345240911.1">
    <property type="nucleotide sequence ID" value="NZ_BAABHD010000005.1"/>
</dbReference>
<keyword evidence="4" id="KW-0472">Membrane</keyword>
<evidence type="ECO:0000256" key="2">
    <source>
        <dbReference type="ARBA" id="ARBA00022676"/>
    </source>
</evidence>
<dbReference type="EMBL" id="BAABHD010000005">
    <property type="protein sequence ID" value="GAA4449292.1"/>
    <property type="molecule type" value="Genomic_DNA"/>
</dbReference>
<reference evidence="6" key="1">
    <citation type="journal article" date="2019" name="Int. J. Syst. Evol. Microbiol.">
        <title>The Global Catalogue of Microorganisms (GCM) 10K type strain sequencing project: providing services to taxonomists for standard genome sequencing and annotation.</title>
        <authorList>
            <consortium name="The Broad Institute Genomics Platform"/>
            <consortium name="The Broad Institute Genome Sequencing Center for Infectious Disease"/>
            <person name="Wu L."/>
            <person name="Ma J."/>
        </authorList>
    </citation>
    <scope>NUCLEOTIDE SEQUENCE [LARGE SCALE GENOMIC DNA]</scope>
    <source>
        <strain evidence="6">JCM 17927</strain>
    </source>
</reference>
<evidence type="ECO:0000313" key="6">
    <source>
        <dbReference type="Proteomes" id="UP001501175"/>
    </source>
</evidence>
<organism evidence="5 6">
    <name type="scientific">Nibrella saemangeumensis</name>
    <dbReference type="NCBI Taxonomy" id="1084526"/>
    <lineage>
        <taxon>Bacteria</taxon>
        <taxon>Pseudomonadati</taxon>
        <taxon>Bacteroidota</taxon>
        <taxon>Cytophagia</taxon>
        <taxon>Cytophagales</taxon>
        <taxon>Spirosomataceae</taxon>
        <taxon>Nibrella</taxon>
    </lineage>
</organism>
<dbReference type="SUPFAM" id="SSF53448">
    <property type="entry name" value="Nucleotide-diphospho-sugar transferases"/>
    <property type="match status" value="1"/>
</dbReference>
<keyword evidence="2" id="KW-0328">Glycosyltransferase</keyword>
<keyword evidence="6" id="KW-1185">Reference proteome</keyword>
<feature type="transmembrane region" description="Helical" evidence="4">
    <location>
        <begin position="337"/>
        <end position="354"/>
    </location>
</feature>
<gene>
    <name evidence="5" type="ORF">GCM10023189_08550</name>
</gene>